<keyword evidence="12 13" id="KW-0472">Membrane</keyword>
<evidence type="ECO:0000256" key="5">
    <source>
        <dbReference type="ARBA" id="ARBA00022714"/>
    </source>
</evidence>
<dbReference type="InterPro" id="IPR039261">
    <property type="entry name" value="FNR_nucleotide-bd"/>
</dbReference>
<dbReference type="Proteomes" id="UP001183881">
    <property type="component" value="Unassembled WGS sequence"/>
</dbReference>
<evidence type="ECO:0000256" key="9">
    <source>
        <dbReference type="ARBA" id="ARBA00023002"/>
    </source>
</evidence>
<evidence type="ECO:0000256" key="2">
    <source>
        <dbReference type="ARBA" id="ARBA00004141"/>
    </source>
</evidence>
<dbReference type="PANTHER" id="PTHR47354">
    <property type="entry name" value="NADH OXIDOREDUCTASE HCR"/>
    <property type="match status" value="1"/>
</dbReference>
<evidence type="ECO:0000256" key="12">
    <source>
        <dbReference type="ARBA" id="ARBA00023136"/>
    </source>
</evidence>
<dbReference type="SFLD" id="SFLDS00052">
    <property type="entry name" value="Ferric_Reductase_Domain"/>
    <property type="match status" value="1"/>
</dbReference>
<comment type="cofactor">
    <cofactor evidence="1">
        <name>FAD</name>
        <dbReference type="ChEBI" id="CHEBI:57692"/>
    </cofactor>
</comment>
<dbReference type="Pfam" id="PF01794">
    <property type="entry name" value="Ferric_reduct"/>
    <property type="match status" value="1"/>
</dbReference>
<dbReference type="Gene3D" id="2.40.30.10">
    <property type="entry name" value="Translation factors"/>
    <property type="match status" value="1"/>
</dbReference>
<keyword evidence="16" id="KW-1185">Reference proteome</keyword>
<evidence type="ECO:0000259" key="14">
    <source>
        <dbReference type="PROSITE" id="PS51384"/>
    </source>
</evidence>
<gene>
    <name evidence="15" type="ORF">RM705_11230</name>
</gene>
<dbReference type="PROSITE" id="PS51384">
    <property type="entry name" value="FAD_FR"/>
    <property type="match status" value="1"/>
</dbReference>
<keyword evidence="11" id="KW-0411">Iron-sulfur</keyword>
<reference evidence="16" key="1">
    <citation type="submission" date="2023-07" db="EMBL/GenBank/DDBJ databases">
        <title>30 novel species of actinomycetes from the DSMZ collection.</title>
        <authorList>
            <person name="Nouioui I."/>
        </authorList>
    </citation>
    <scope>NUCLEOTIDE SEQUENCE [LARGE SCALE GENOMIC DNA]</scope>
    <source>
        <strain evidence="16">DSM 41636</strain>
    </source>
</reference>
<dbReference type="Pfam" id="PF00175">
    <property type="entry name" value="NAD_binding_1"/>
    <property type="match status" value="1"/>
</dbReference>
<evidence type="ECO:0000256" key="3">
    <source>
        <dbReference type="ARBA" id="ARBA00022630"/>
    </source>
</evidence>
<evidence type="ECO:0000313" key="16">
    <source>
        <dbReference type="Proteomes" id="UP001183881"/>
    </source>
</evidence>
<dbReference type="InterPro" id="IPR013130">
    <property type="entry name" value="Fe3_Rdtase_TM_dom"/>
</dbReference>
<keyword evidence="4 13" id="KW-0812">Transmembrane</keyword>
<dbReference type="CDD" id="cd06198">
    <property type="entry name" value="FNR_like_3"/>
    <property type="match status" value="1"/>
</dbReference>
<keyword evidence="7" id="KW-0274">FAD</keyword>
<feature type="transmembrane region" description="Helical" evidence="13">
    <location>
        <begin position="198"/>
        <end position="218"/>
    </location>
</feature>
<dbReference type="InterPro" id="IPR017927">
    <property type="entry name" value="FAD-bd_FR_type"/>
</dbReference>
<evidence type="ECO:0000256" key="1">
    <source>
        <dbReference type="ARBA" id="ARBA00001974"/>
    </source>
</evidence>
<evidence type="ECO:0000256" key="7">
    <source>
        <dbReference type="ARBA" id="ARBA00022827"/>
    </source>
</evidence>
<keyword evidence="5" id="KW-0001">2Fe-2S</keyword>
<evidence type="ECO:0000256" key="10">
    <source>
        <dbReference type="ARBA" id="ARBA00023004"/>
    </source>
</evidence>
<feature type="transmembrane region" description="Helical" evidence="13">
    <location>
        <begin position="49"/>
        <end position="72"/>
    </location>
</feature>
<feature type="transmembrane region" description="Helical" evidence="13">
    <location>
        <begin position="165"/>
        <end position="186"/>
    </location>
</feature>
<keyword evidence="9" id="KW-0560">Oxidoreductase</keyword>
<dbReference type="InterPro" id="IPR050415">
    <property type="entry name" value="MRET"/>
</dbReference>
<sequence length="446" mass="48674">MTAVQSPPAPPTARRRPKAVARIGLYGLLAANAVVVAVFFVRAGFGANALLVLGRLTGLYAALLMAFQLLLVARLPWLDRRIGMDRLTLWHRWVGFGLLWTLLGHAVFIVLGYAEMSSMDPLNQLVDLAETVEGVLRAVVALALILVVGALSARRARRRLAYETWHFIHLYMYVAVVLAFTHQVAVGSTFTASAAATAYWYGLWGAALAAVVAGRLVLPLWRNRRHRLRVTAVVPESDNVVSVHITGRDLDRLPARAGQFFLWRFLTKDRWWQANPFSLSAAPDGRTLRLTVKAAGDGSAALRHLAPGTRVFAEGPYGAFTTLHRTRPGTLLIAGGVGVTPIRALLEELHGHAVVLYRVSSEADAVLHGELRELALAKGAELHLITGPPVPDRLAPAELTRLVPDLTDRDVYVCGPPGMTTAVLRGLRELGVPRQQIHYERFSLAG</sequence>
<accession>A0ABU2PSX9</accession>
<protein>
    <submittedName>
        <fullName evidence="15">Ferredoxin reductase family protein</fullName>
    </submittedName>
</protein>
<dbReference type="Gene3D" id="3.40.50.80">
    <property type="entry name" value="Nucleotide-binding domain of ferredoxin-NADP reductase (FNR) module"/>
    <property type="match status" value="1"/>
</dbReference>
<feature type="transmembrane region" description="Helical" evidence="13">
    <location>
        <begin position="134"/>
        <end position="153"/>
    </location>
</feature>
<feature type="domain" description="FAD-binding FR-type" evidence="14">
    <location>
        <begin position="223"/>
        <end position="323"/>
    </location>
</feature>
<keyword evidence="10" id="KW-0408">Iron</keyword>
<evidence type="ECO:0000256" key="13">
    <source>
        <dbReference type="SAM" id="Phobius"/>
    </source>
</evidence>
<evidence type="ECO:0000256" key="6">
    <source>
        <dbReference type="ARBA" id="ARBA00022723"/>
    </source>
</evidence>
<comment type="caution">
    <text evidence="15">The sequence shown here is derived from an EMBL/GenBank/DDBJ whole genome shotgun (WGS) entry which is preliminary data.</text>
</comment>
<comment type="subcellular location">
    <subcellularLocation>
        <location evidence="2">Membrane</location>
        <topology evidence="2">Multi-pass membrane protein</topology>
    </subcellularLocation>
</comment>
<keyword evidence="6" id="KW-0479">Metal-binding</keyword>
<keyword evidence="8 13" id="KW-1133">Transmembrane helix</keyword>
<dbReference type="PRINTS" id="PR00410">
    <property type="entry name" value="PHEHYDRXLASE"/>
</dbReference>
<organism evidence="15 16">
    <name type="scientific">Streptomyces edwardsiae</name>
    <dbReference type="NCBI Taxonomy" id="3075527"/>
    <lineage>
        <taxon>Bacteria</taxon>
        <taxon>Bacillati</taxon>
        <taxon>Actinomycetota</taxon>
        <taxon>Actinomycetes</taxon>
        <taxon>Kitasatosporales</taxon>
        <taxon>Streptomycetaceae</taxon>
        <taxon>Streptomyces</taxon>
    </lineage>
</organism>
<dbReference type="InterPro" id="IPR001433">
    <property type="entry name" value="OxRdtase_FAD/NAD-bd"/>
</dbReference>
<evidence type="ECO:0000313" key="15">
    <source>
        <dbReference type="EMBL" id="MDT0395273.1"/>
    </source>
</evidence>
<dbReference type="PANTHER" id="PTHR47354:SF8">
    <property type="entry name" value="1,2-PHENYLACETYL-COA EPOXIDASE, SUBUNIT E"/>
    <property type="match status" value="1"/>
</dbReference>
<dbReference type="InterPro" id="IPR013112">
    <property type="entry name" value="FAD-bd_8"/>
</dbReference>
<evidence type="ECO:0000256" key="8">
    <source>
        <dbReference type="ARBA" id="ARBA00022989"/>
    </source>
</evidence>
<dbReference type="Pfam" id="PF08022">
    <property type="entry name" value="FAD_binding_8"/>
    <property type="match status" value="1"/>
</dbReference>
<dbReference type="EMBL" id="JAVRFA010000009">
    <property type="protein sequence ID" value="MDT0395273.1"/>
    <property type="molecule type" value="Genomic_DNA"/>
</dbReference>
<dbReference type="SUPFAM" id="SSF52343">
    <property type="entry name" value="Ferredoxin reductase-like, C-terminal NADP-linked domain"/>
    <property type="match status" value="1"/>
</dbReference>
<dbReference type="SFLD" id="SFLDG01168">
    <property type="entry name" value="Ferric_reductase_subgroup_(FRE"/>
    <property type="match status" value="1"/>
</dbReference>
<evidence type="ECO:0000256" key="11">
    <source>
        <dbReference type="ARBA" id="ARBA00023014"/>
    </source>
</evidence>
<keyword evidence="3" id="KW-0285">Flavoprotein</keyword>
<dbReference type="SUPFAM" id="SSF63380">
    <property type="entry name" value="Riboflavin synthase domain-like"/>
    <property type="match status" value="1"/>
</dbReference>
<name>A0ABU2PSX9_9ACTN</name>
<feature type="transmembrane region" description="Helical" evidence="13">
    <location>
        <begin position="23"/>
        <end position="43"/>
    </location>
</feature>
<dbReference type="InterPro" id="IPR017938">
    <property type="entry name" value="Riboflavin_synthase-like_b-brl"/>
</dbReference>
<dbReference type="RefSeq" id="WP_311643439.1">
    <property type="nucleotide sequence ID" value="NZ_JAVRFA010000009.1"/>
</dbReference>
<evidence type="ECO:0000256" key="4">
    <source>
        <dbReference type="ARBA" id="ARBA00022692"/>
    </source>
</evidence>
<feature type="transmembrane region" description="Helical" evidence="13">
    <location>
        <begin position="93"/>
        <end position="114"/>
    </location>
</feature>
<proteinExistence type="predicted"/>